<keyword evidence="5" id="KW-1185">Reference proteome</keyword>
<protein>
    <recommendedName>
        <fullName evidence="3">Nudix hydrolase domain-containing protein</fullName>
    </recommendedName>
</protein>
<evidence type="ECO:0000256" key="2">
    <source>
        <dbReference type="RuleBase" id="RU003476"/>
    </source>
</evidence>
<sequence length="207" mass="24000">MYIKIYFNDKPLFLCNEMTDEIRVYAHHDDAVLIDEFSHPAVNSMIHEMRQPKVHAGIFIHHDLEELRKAFWKKFVLVKAGGGLIRNGEEKYLFMLRRGIWDLPKGKLDPGETIEHCAIREVIEETGIEGVILEGPLLLTYHTYDESGKHILKETHWFKMSAPAPGELTPQLEEQITELRWVDTTGMQEVLRHTFPSVRDVVKAVLQ</sequence>
<reference evidence="4" key="1">
    <citation type="journal article" date="2014" name="Int. J. Syst. Evol. Microbiol.">
        <title>Complete genome sequence of Corynebacterium casei LMG S-19264T (=DSM 44701T), isolated from a smear-ripened cheese.</title>
        <authorList>
            <consortium name="US DOE Joint Genome Institute (JGI-PGF)"/>
            <person name="Walter F."/>
            <person name="Albersmeier A."/>
            <person name="Kalinowski J."/>
            <person name="Ruckert C."/>
        </authorList>
    </citation>
    <scope>NUCLEOTIDE SEQUENCE</scope>
    <source>
        <strain evidence="4">CGMCC 1.15448</strain>
    </source>
</reference>
<dbReference type="InterPro" id="IPR015797">
    <property type="entry name" value="NUDIX_hydrolase-like_dom_sf"/>
</dbReference>
<dbReference type="EMBL" id="BMJC01000002">
    <property type="protein sequence ID" value="GGA95299.1"/>
    <property type="molecule type" value="Genomic_DNA"/>
</dbReference>
<feature type="domain" description="Nudix hydrolase" evidence="3">
    <location>
        <begin position="76"/>
        <end position="207"/>
    </location>
</feature>
<evidence type="ECO:0000256" key="1">
    <source>
        <dbReference type="ARBA" id="ARBA00022801"/>
    </source>
</evidence>
<reference evidence="4" key="2">
    <citation type="submission" date="2020-09" db="EMBL/GenBank/DDBJ databases">
        <authorList>
            <person name="Sun Q."/>
            <person name="Zhou Y."/>
        </authorList>
    </citation>
    <scope>NUCLEOTIDE SEQUENCE</scope>
    <source>
        <strain evidence="4">CGMCC 1.15448</strain>
    </source>
</reference>
<dbReference type="Gene3D" id="3.90.79.10">
    <property type="entry name" value="Nucleoside Triphosphate Pyrophosphohydrolase"/>
    <property type="match status" value="1"/>
</dbReference>
<dbReference type="PROSITE" id="PS00893">
    <property type="entry name" value="NUDIX_BOX"/>
    <property type="match status" value="1"/>
</dbReference>
<evidence type="ECO:0000259" key="3">
    <source>
        <dbReference type="PROSITE" id="PS51462"/>
    </source>
</evidence>
<dbReference type="CDD" id="cd03673">
    <property type="entry name" value="NUDIX_Ap6A_hydrolase"/>
    <property type="match status" value="1"/>
</dbReference>
<proteinExistence type="inferred from homology"/>
<dbReference type="AlphaFoldDB" id="A0A8J2UC79"/>
<keyword evidence="1 2" id="KW-0378">Hydrolase</keyword>
<dbReference type="InterPro" id="IPR020476">
    <property type="entry name" value="Nudix_hydrolase"/>
</dbReference>
<gene>
    <name evidence="4" type="ORF">GCM10011511_18320</name>
</gene>
<organism evidence="4 5">
    <name type="scientific">Puia dinghuensis</name>
    <dbReference type="NCBI Taxonomy" id="1792502"/>
    <lineage>
        <taxon>Bacteria</taxon>
        <taxon>Pseudomonadati</taxon>
        <taxon>Bacteroidota</taxon>
        <taxon>Chitinophagia</taxon>
        <taxon>Chitinophagales</taxon>
        <taxon>Chitinophagaceae</taxon>
        <taxon>Puia</taxon>
    </lineage>
</organism>
<comment type="caution">
    <text evidence="4">The sequence shown here is derived from an EMBL/GenBank/DDBJ whole genome shotgun (WGS) entry which is preliminary data.</text>
</comment>
<dbReference type="SUPFAM" id="SSF55811">
    <property type="entry name" value="Nudix"/>
    <property type="match status" value="1"/>
</dbReference>
<dbReference type="GO" id="GO:0016787">
    <property type="term" value="F:hydrolase activity"/>
    <property type="evidence" value="ECO:0007669"/>
    <property type="project" value="UniProtKB-KW"/>
</dbReference>
<dbReference type="PANTHER" id="PTHR43736">
    <property type="entry name" value="ADP-RIBOSE PYROPHOSPHATASE"/>
    <property type="match status" value="1"/>
</dbReference>
<comment type="similarity">
    <text evidence="2">Belongs to the Nudix hydrolase family.</text>
</comment>
<dbReference type="Pfam" id="PF00293">
    <property type="entry name" value="NUDIX"/>
    <property type="match status" value="1"/>
</dbReference>
<dbReference type="Proteomes" id="UP000607559">
    <property type="component" value="Unassembled WGS sequence"/>
</dbReference>
<dbReference type="RefSeq" id="WP_188930831.1">
    <property type="nucleotide sequence ID" value="NZ_BMJC01000002.1"/>
</dbReference>
<dbReference type="InterPro" id="IPR000086">
    <property type="entry name" value="NUDIX_hydrolase_dom"/>
</dbReference>
<evidence type="ECO:0000313" key="4">
    <source>
        <dbReference type="EMBL" id="GGA95299.1"/>
    </source>
</evidence>
<dbReference type="PROSITE" id="PS51462">
    <property type="entry name" value="NUDIX"/>
    <property type="match status" value="1"/>
</dbReference>
<evidence type="ECO:0000313" key="5">
    <source>
        <dbReference type="Proteomes" id="UP000607559"/>
    </source>
</evidence>
<accession>A0A8J2UC79</accession>
<dbReference type="InterPro" id="IPR020084">
    <property type="entry name" value="NUDIX_hydrolase_CS"/>
</dbReference>
<dbReference type="PRINTS" id="PR00502">
    <property type="entry name" value="NUDIXFAMILY"/>
</dbReference>
<dbReference type="PANTHER" id="PTHR43736:SF1">
    <property type="entry name" value="DIHYDRONEOPTERIN TRIPHOSPHATE DIPHOSPHATASE"/>
    <property type="match status" value="1"/>
</dbReference>
<name>A0A8J2UC79_9BACT</name>